<sequence>MGASARRTARPSCSLVLGFCCGSVVVLIMPLALEWSSCESAVKLRQRLEACCFGGLAVLSQLFGSRRGLHCQPALGGLHSRAYTGGDPPPLLARDIEPRTVAAMMSSFGKTTLKLVAVLIVNPLTLVVRTAYLLYLFVPVFLTYPIKWLGAPLDPNNPGGDTTTSLWWYAFLSRQMQFAGPAFIKLGQWAATRSDLFSREFCRELGKLHSQNREHSFGHTRKLVEAAMGGSMTLEELFEWFERKPLGTGAVAQVHRAKFRLNALEELLDKWAARAEQAMPRDEIDDILRRLRKDPQVAIKVLHPHVGQLIDCDLRIMKVCAWMFNCVPTLKWLSLPEEVELFSQLMMSQLDLTNEARNLHIFEQNFRDRPLTAFPKPITPLCVSEVLFETYESSISLKVLLSHPGNPYAKTIAGVGLDAFLHMIIYDNFIHADLHPGNILVSLCPPEPLFSHVDRILSHYLDQSQFESIKSFLAAISGVGERSRALPSSAEVHETIRSIMTKQDSDDELQAYINQLYLKGYTPRLVFLDCGLVTTLNPTDRRNFLDLLEAICTFQGLKAGQLMVERCRTPHMVRDPNVFALRIQDIILNVRDMSLKLSHLSLGNILGRTMAAVRRHHVKLEANFVNVVMATFVLEGIGRRLDPDLDLLKAALPILRAWWKDQAKLHVKYRTAAGGREAREGKEEPASGGGGGTVPQPQPSAADEGGMSDSEISLSHFELFKIWFYAEARQYIYHVRNWGMDDETFFGPFSPFISADAA</sequence>
<dbReference type="Proteomes" id="UP001145114">
    <property type="component" value="Unassembled WGS sequence"/>
</dbReference>
<protein>
    <submittedName>
        <fullName evidence="1">Uncharacterized protein</fullName>
    </submittedName>
</protein>
<proteinExistence type="predicted"/>
<accession>A0ACC1HF14</accession>
<keyword evidence="2" id="KW-1185">Reference proteome</keyword>
<organism evidence="1 2">
    <name type="scientific">Spiromyces aspiralis</name>
    <dbReference type="NCBI Taxonomy" id="68401"/>
    <lineage>
        <taxon>Eukaryota</taxon>
        <taxon>Fungi</taxon>
        <taxon>Fungi incertae sedis</taxon>
        <taxon>Zoopagomycota</taxon>
        <taxon>Kickxellomycotina</taxon>
        <taxon>Kickxellomycetes</taxon>
        <taxon>Kickxellales</taxon>
        <taxon>Kickxellaceae</taxon>
        <taxon>Spiromyces</taxon>
    </lineage>
</organism>
<evidence type="ECO:0000313" key="2">
    <source>
        <dbReference type="Proteomes" id="UP001145114"/>
    </source>
</evidence>
<reference evidence="1" key="1">
    <citation type="submission" date="2022-06" db="EMBL/GenBank/DDBJ databases">
        <title>Phylogenomic reconstructions and comparative analyses of Kickxellomycotina fungi.</title>
        <authorList>
            <person name="Reynolds N.K."/>
            <person name="Stajich J.E."/>
            <person name="Barry K."/>
            <person name="Grigoriev I.V."/>
            <person name="Crous P."/>
            <person name="Smith M.E."/>
        </authorList>
    </citation>
    <scope>NUCLEOTIDE SEQUENCE</scope>
    <source>
        <strain evidence="1">RSA 2271</strain>
    </source>
</reference>
<comment type="caution">
    <text evidence="1">The sequence shown here is derived from an EMBL/GenBank/DDBJ whole genome shotgun (WGS) entry which is preliminary data.</text>
</comment>
<name>A0ACC1HF14_9FUNG</name>
<evidence type="ECO:0000313" key="1">
    <source>
        <dbReference type="EMBL" id="KAJ1675052.1"/>
    </source>
</evidence>
<dbReference type="EMBL" id="JAMZIH010005517">
    <property type="protein sequence ID" value="KAJ1675052.1"/>
    <property type="molecule type" value="Genomic_DNA"/>
</dbReference>
<gene>
    <name evidence="1" type="ORF">EV182_002030</name>
</gene>